<keyword evidence="4" id="KW-0805">Transcription regulation</keyword>
<dbReference type="InterPro" id="IPR011110">
    <property type="entry name" value="Reg_prop"/>
</dbReference>
<evidence type="ECO:0000256" key="1">
    <source>
        <dbReference type="ARBA" id="ARBA00000085"/>
    </source>
</evidence>
<dbReference type="EMBL" id="JACJMO010000037">
    <property type="protein sequence ID" value="MBM6858723.1"/>
    <property type="molecule type" value="Genomic_DNA"/>
</dbReference>
<dbReference type="SMART" id="SM00448">
    <property type="entry name" value="REC"/>
    <property type="match status" value="1"/>
</dbReference>
<dbReference type="PROSITE" id="PS01124">
    <property type="entry name" value="HTH_ARAC_FAMILY_2"/>
    <property type="match status" value="1"/>
</dbReference>
<dbReference type="Gene3D" id="3.40.50.2300">
    <property type="match status" value="1"/>
</dbReference>
<dbReference type="Gene3D" id="3.30.565.10">
    <property type="entry name" value="Histidine kinase-like ATPase, C-terminal domain"/>
    <property type="match status" value="1"/>
</dbReference>
<dbReference type="PROSITE" id="PS50109">
    <property type="entry name" value="HIS_KIN"/>
    <property type="match status" value="1"/>
</dbReference>
<dbReference type="SUPFAM" id="SSF52172">
    <property type="entry name" value="CheY-like"/>
    <property type="match status" value="1"/>
</dbReference>
<comment type="caution">
    <text evidence="10">The sequence shown here is derived from an EMBL/GenBank/DDBJ whole genome shotgun (WGS) entry which is preliminary data.</text>
</comment>
<dbReference type="Pfam" id="PF00512">
    <property type="entry name" value="HisKA"/>
    <property type="match status" value="1"/>
</dbReference>
<dbReference type="EC" id="2.7.13.3" evidence="2"/>
<feature type="domain" description="Response regulatory" evidence="9">
    <location>
        <begin position="1091"/>
        <end position="1206"/>
    </location>
</feature>
<dbReference type="Pfam" id="PF12833">
    <property type="entry name" value="HTH_18"/>
    <property type="match status" value="1"/>
</dbReference>
<feature type="domain" description="Histidine kinase" evidence="8">
    <location>
        <begin position="812"/>
        <end position="1044"/>
    </location>
</feature>
<dbReference type="SUPFAM" id="SSF55874">
    <property type="entry name" value="ATPase domain of HSP90 chaperone/DNA topoisomerase II/histidine kinase"/>
    <property type="match status" value="1"/>
</dbReference>
<dbReference type="PROSITE" id="PS50110">
    <property type="entry name" value="RESPONSE_REGULATORY"/>
    <property type="match status" value="1"/>
</dbReference>
<gene>
    <name evidence="10" type="ORF">H6D15_14140</name>
</gene>
<evidence type="ECO:0000313" key="10">
    <source>
        <dbReference type="EMBL" id="MBM6858723.1"/>
    </source>
</evidence>
<proteinExistence type="predicted"/>
<feature type="domain" description="HTH araC/xylS-type" evidence="7">
    <location>
        <begin position="1238"/>
        <end position="1337"/>
    </location>
</feature>
<feature type="modified residue" description="4-aspartylphosphate" evidence="6">
    <location>
        <position position="1139"/>
    </location>
</feature>
<evidence type="ECO:0000256" key="3">
    <source>
        <dbReference type="ARBA" id="ARBA00022553"/>
    </source>
</evidence>
<dbReference type="Pfam" id="PF02518">
    <property type="entry name" value="HATPase_c"/>
    <property type="match status" value="1"/>
</dbReference>
<evidence type="ECO:0000313" key="11">
    <source>
        <dbReference type="Proteomes" id="UP000698924"/>
    </source>
</evidence>
<dbReference type="Pfam" id="PF07494">
    <property type="entry name" value="Reg_prop"/>
    <property type="match status" value="1"/>
</dbReference>
<evidence type="ECO:0000259" key="8">
    <source>
        <dbReference type="PROSITE" id="PS50109"/>
    </source>
</evidence>
<keyword evidence="5" id="KW-0804">Transcription</keyword>
<dbReference type="Pfam" id="PF07495">
    <property type="entry name" value="Y_Y_Y"/>
    <property type="match status" value="1"/>
</dbReference>
<dbReference type="InterPro" id="IPR004358">
    <property type="entry name" value="Sig_transdc_His_kin-like_C"/>
</dbReference>
<dbReference type="Gene3D" id="2.130.10.10">
    <property type="entry name" value="YVTN repeat-like/Quinoprotein amine dehydrogenase"/>
    <property type="match status" value="2"/>
</dbReference>
<dbReference type="InterPro" id="IPR013783">
    <property type="entry name" value="Ig-like_fold"/>
</dbReference>
<evidence type="ECO:0000256" key="6">
    <source>
        <dbReference type="PROSITE-ProRule" id="PRU00169"/>
    </source>
</evidence>
<name>A0AA41D9W0_9BACT</name>
<protein>
    <recommendedName>
        <fullName evidence="2">histidine kinase</fullName>
        <ecNumber evidence="2">2.7.13.3</ecNumber>
    </recommendedName>
</protein>
<dbReference type="PRINTS" id="PR00344">
    <property type="entry name" value="BCTRLSENSOR"/>
</dbReference>
<dbReference type="InterPro" id="IPR018060">
    <property type="entry name" value="HTH_AraC"/>
</dbReference>
<dbReference type="InterPro" id="IPR036890">
    <property type="entry name" value="HATPase_C_sf"/>
</dbReference>
<dbReference type="Proteomes" id="UP000698924">
    <property type="component" value="Unassembled WGS sequence"/>
</dbReference>
<dbReference type="InterPro" id="IPR003594">
    <property type="entry name" value="HATPase_dom"/>
</dbReference>
<dbReference type="CDD" id="cd00082">
    <property type="entry name" value="HisKA"/>
    <property type="match status" value="1"/>
</dbReference>
<evidence type="ECO:0000256" key="5">
    <source>
        <dbReference type="ARBA" id="ARBA00023163"/>
    </source>
</evidence>
<evidence type="ECO:0000259" key="7">
    <source>
        <dbReference type="PROSITE" id="PS01124"/>
    </source>
</evidence>
<dbReference type="InterPro" id="IPR009057">
    <property type="entry name" value="Homeodomain-like_sf"/>
</dbReference>
<dbReference type="InterPro" id="IPR036097">
    <property type="entry name" value="HisK_dim/P_sf"/>
</dbReference>
<evidence type="ECO:0000256" key="2">
    <source>
        <dbReference type="ARBA" id="ARBA00012438"/>
    </source>
</evidence>
<dbReference type="Gene3D" id="1.10.10.60">
    <property type="entry name" value="Homeodomain-like"/>
    <property type="match status" value="1"/>
</dbReference>
<keyword evidence="3 6" id="KW-0597">Phosphoprotein</keyword>
<dbReference type="SUPFAM" id="SSF47384">
    <property type="entry name" value="Homodimeric domain of signal transducing histidine kinase"/>
    <property type="match status" value="1"/>
</dbReference>
<dbReference type="Pfam" id="PF00072">
    <property type="entry name" value="Response_reg"/>
    <property type="match status" value="1"/>
</dbReference>
<dbReference type="SUPFAM" id="SSF46689">
    <property type="entry name" value="Homeodomain-like"/>
    <property type="match status" value="1"/>
</dbReference>
<dbReference type="Gene3D" id="2.60.40.10">
    <property type="entry name" value="Immunoglobulins"/>
    <property type="match status" value="1"/>
</dbReference>
<reference evidence="10 11" key="1">
    <citation type="journal article" date="2021" name="Sci. Rep.">
        <title>The distribution of antibiotic resistance genes in chicken gut microbiota commensals.</title>
        <authorList>
            <person name="Juricova H."/>
            <person name="Matiasovicova J."/>
            <person name="Kubasova T."/>
            <person name="Cejkova D."/>
            <person name="Rychlik I."/>
        </authorList>
    </citation>
    <scope>NUCLEOTIDE SEQUENCE [LARGE SCALE GENOMIC DNA]</scope>
    <source>
        <strain evidence="10 11">An421</strain>
    </source>
</reference>
<dbReference type="SMART" id="SM00388">
    <property type="entry name" value="HisKA"/>
    <property type="match status" value="1"/>
</dbReference>
<dbReference type="SMART" id="SM00342">
    <property type="entry name" value="HTH_ARAC"/>
    <property type="match status" value="1"/>
</dbReference>
<dbReference type="InterPro" id="IPR011006">
    <property type="entry name" value="CheY-like_superfamily"/>
</dbReference>
<sequence>MKIKKLLFWGLLLLIGNIKAADFSYKFRTISPDGGFYYDGIKDIEQDQTGFIWVMMDYGLYRFDGYHYKRYHSYFAEMRPTRKWVFRNMASDNSGGIFVNTNNGLYLYNPILDSFQRIYDGVQSVEIDGRNRVWIRTNNRWYMLNPGDASLIKPEYEGAFAGYHTDLFCVHNSDLYTFSLQRIYRFNYVNNKNKLCLNLPDKEGIIRFAQTYMGKLWIFTDKGLLCKIDLASFHIEKKYNLFSNYKTTDFRSFCIDNNGKIWFGTIEGIYVFTPDDETWTHYTHSRFDKFSLPNNSVWRIYADKYSNLWIGTYSGTLSYVYIGESDAFQTWTPRNGGLNYTPVSAFADAPDALWLGTEGGGMNRMDKSTGQISSFSPWNGTDFRNIKSLVTDHEQNLWISTFREGLGNYDVRQRRLVRYRHDKNDKRSLLADDIRKTILEADSGLWVAYQYQKPVVSFFSFRDRLFTHYELDKTSDHLFDIQRQGENKLWAISNEALYCLDIHTRQVEKKMPADSTYLGLFTFCLDDSGNIWIGTIGNGLVKYDVNTSEFHPMKDVLQRNIYSVYTLCYDDGNIWMGTDDGLYCYHIARNHLARFDEGENTQGQVYYPLASMKGMDGKLYFGGTNGFTCVDPKKISYNAYKPKALISNFYIDHEVVRPDYVLKDSVRELVLAYDQTNFGFQFSSDSYHIPEKNRFKYRLRGYNDTWITVDAQNRTAMYSKVPAGVYWFEVYAANNDGVWSDAPTVVKVIRKVAPWLSWPAYVLYFLMFSAGVYAVYRHYSEKKRFKLLLYQESLERDKKEQIHQAQLRFFTNISHDFRTPLSLILAALDKLRREGLKEYYYRILNGNVQRLLNLVNELMDFRTVENGMMKLELEPLDINRIVSDIGNDFVDYAKERGIDFQIECDKNLPDAIYADRNVLEKIVMNLLNNSFKYTKGKGSICLKTLNEGQVFESQYENKFTVGDCIDRAFSLVVSDTGIGISGESISSVFERFYKVNTVNADSHLGTGIGLALVKSLVLLHKGEVTIYSKRDSGTDMVVRLPLDTGVFCEADFKKQSAEESDEAIESKPEEATTENVLEQVEERLQNEGKKRILLVEDNADLRALIAESLADEFLVMQAGDGLEALKQIEDIDFDLVVSDIMMPNKDGVSLCHDIKNNLDTSHIPVVLLTAKTSLESKLEGVDSGADLYFEKPIDLTYLKLSLLNIFRNRQQLKEHYAKNYYADSSELVTNEQDNKFLKHFVDYVDAHMDCSQLDVNQIAEELGMSRSKLYTKVKGLTGKSVVEFVLNCRLRRAARLIIEENLTMREVMAHVGIESQAYFTNAFKKVFGETPTSFAAKHKK</sequence>
<dbReference type="InterPro" id="IPR003661">
    <property type="entry name" value="HisK_dim/P_dom"/>
</dbReference>
<accession>A0AA41D9W0</accession>
<dbReference type="GO" id="GO:0043565">
    <property type="term" value="F:sequence-specific DNA binding"/>
    <property type="evidence" value="ECO:0007669"/>
    <property type="project" value="InterPro"/>
</dbReference>
<dbReference type="PANTHER" id="PTHR43547:SF2">
    <property type="entry name" value="HYBRID SIGNAL TRANSDUCTION HISTIDINE KINASE C"/>
    <property type="match status" value="1"/>
</dbReference>
<organism evidence="10 11">
    <name type="scientific">Caecibacteroides pullorum</name>
    <dbReference type="NCBI Taxonomy" id="2725562"/>
    <lineage>
        <taxon>Bacteria</taxon>
        <taxon>Pseudomonadati</taxon>
        <taxon>Bacteroidota</taxon>
        <taxon>Bacteroidia</taxon>
        <taxon>Bacteroidales</taxon>
        <taxon>Bacteroidaceae</taxon>
        <taxon>Caecibacteroides</taxon>
    </lineage>
</organism>
<dbReference type="PANTHER" id="PTHR43547">
    <property type="entry name" value="TWO-COMPONENT HISTIDINE KINASE"/>
    <property type="match status" value="1"/>
</dbReference>
<dbReference type="InterPro" id="IPR011123">
    <property type="entry name" value="Y_Y_Y"/>
</dbReference>
<comment type="catalytic activity">
    <reaction evidence="1">
        <text>ATP + protein L-histidine = ADP + protein N-phospho-L-histidine.</text>
        <dbReference type="EC" id="2.7.13.3"/>
    </reaction>
</comment>
<dbReference type="GO" id="GO:0003700">
    <property type="term" value="F:DNA-binding transcription factor activity"/>
    <property type="evidence" value="ECO:0007669"/>
    <property type="project" value="InterPro"/>
</dbReference>
<dbReference type="SUPFAM" id="SSF63829">
    <property type="entry name" value="Calcium-dependent phosphotriesterase"/>
    <property type="match status" value="2"/>
</dbReference>
<dbReference type="InterPro" id="IPR015943">
    <property type="entry name" value="WD40/YVTN_repeat-like_dom_sf"/>
</dbReference>
<dbReference type="GO" id="GO:0000155">
    <property type="term" value="F:phosphorelay sensor kinase activity"/>
    <property type="evidence" value="ECO:0007669"/>
    <property type="project" value="InterPro"/>
</dbReference>
<keyword evidence="11" id="KW-1185">Reference proteome</keyword>
<dbReference type="InterPro" id="IPR005467">
    <property type="entry name" value="His_kinase_dom"/>
</dbReference>
<dbReference type="InterPro" id="IPR001789">
    <property type="entry name" value="Sig_transdc_resp-reg_receiver"/>
</dbReference>
<dbReference type="CDD" id="cd17574">
    <property type="entry name" value="REC_OmpR"/>
    <property type="match status" value="1"/>
</dbReference>
<dbReference type="SMART" id="SM00387">
    <property type="entry name" value="HATPase_c"/>
    <property type="match status" value="1"/>
</dbReference>
<dbReference type="Gene3D" id="1.10.287.130">
    <property type="match status" value="1"/>
</dbReference>
<evidence type="ECO:0000256" key="4">
    <source>
        <dbReference type="ARBA" id="ARBA00023015"/>
    </source>
</evidence>
<evidence type="ECO:0000259" key="9">
    <source>
        <dbReference type="PROSITE" id="PS50110"/>
    </source>
</evidence>